<feature type="compositionally biased region" description="Polar residues" evidence="1">
    <location>
        <begin position="309"/>
        <end position="324"/>
    </location>
</feature>
<reference evidence="2" key="2">
    <citation type="journal article" date="2023" name="IMA Fungus">
        <title>Comparative genomic study of the Penicillium genus elucidates a diverse pangenome and 15 lateral gene transfer events.</title>
        <authorList>
            <person name="Petersen C."/>
            <person name="Sorensen T."/>
            <person name="Nielsen M.R."/>
            <person name="Sondergaard T.E."/>
            <person name="Sorensen J.L."/>
            <person name="Fitzpatrick D.A."/>
            <person name="Frisvad J.C."/>
            <person name="Nielsen K.L."/>
        </authorList>
    </citation>
    <scope>NUCLEOTIDE SEQUENCE</scope>
    <source>
        <strain evidence="2">IBT 29864</strain>
    </source>
</reference>
<proteinExistence type="predicted"/>
<feature type="compositionally biased region" description="Polar residues" evidence="1">
    <location>
        <begin position="136"/>
        <end position="148"/>
    </location>
</feature>
<keyword evidence="3" id="KW-1185">Reference proteome</keyword>
<feature type="compositionally biased region" description="Low complexity" evidence="1">
    <location>
        <begin position="84"/>
        <end position="101"/>
    </location>
</feature>
<organism evidence="2 3">
    <name type="scientific">Penicillium cataractarum</name>
    <dbReference type="NCBI Taxonomy" id="2100454"/>
    <lineage>
        <taxon>Eukaryota</taxon>
        <taxon>Fungi</taxon>
        <taxon>Dikarya</taxon>
        <taxon>Ascomycota</taxon>
        <taxon>Pezizomycotina</taxon>
        <taxon>Eurotiomycetes</taxon>
        <taxon>Eurotiomycetidae</taxon>
        <taxon>Eurotiales</taxon>
        <taxon>Aspergillaceae</taxon>
        <taxon>Penicillium</taxon>
    </lineage>
</organism>
<protein>
    <submittedName>
        <fullName evidence="2">Uncharacterized protein</fullName>
    </submittedName>
</protein>
<name>A0A9W9S0I2_9EURO</name>
<feature type="compositionally biased region" description="Low complexity" evidence="1">
    <location>
        <begin position="230"/>
        <end position="239"/>
    </location>
</feature>
<evidence type="ECO:0000313" key="2">
    <source>
        <dbReference type="EMBL" id="KAJ5369781.1"/>
    </source>
</evidence>
<evidence type="ECO:0000256" key="1">
    <source>
        <dbReference type="SAM" id="MobiDB-lite"/>
    </source>
</evidence>
<dbReference type="GeneID" id="81437981"/>
<evidence type="ECO:0000313" key="3">
    <source>
        <dbReference type="Proteomes" id="UP001147782"/>
    </source>
</evidence>
<dbReference type="Proteomes" id="UP001147782">
    <property type="component" value="Unassembled WGS sequence"/>
</dbReference>
<sequence>MFTAMDSSESRFSNLDVWCDWSGDPTDAVHVCMTVDVWCTPDSRITLLDASHPGVAEIVDSTLKPIVHFKGAEDAKLLPQNTESGSGTSTSTSTSPQQSPTLSDHVEVPITPEKQPEPMTPDNNTPRATLQPGYPNLNSNTHTPSDSGVQRAGHTPDGSPGDSLDAFYASFFRDVSSSEFLSEAGQSPSNPRKRNAKAASLPDSVTDSERSYGGEKLKNKSPVLAMCRDSPVSSTSSSSKHSRTRSLIPRPVSVTNHVRPDPANVPLPTDSVPVLDVEFRRFEDLSPVEKKSLENHVQVQNESVAEASSGDTSTPLASPTTRTSLDVSLGDTGKSLQDGQDVEKLSTVASAGSPCDTTLISDLVDSSFGGFPTQGTYRVQPPTPPRPSNRPRLSLVDQVFQIQCSPDFEPAWYKASVTLVLRLQPGRPRGWYELVVPGLPRLGSDDHGYVYLRIPDGQGLEYRTMHFRRYEIVENCLIAQFPVTQSKLVIPLRPCDVRFYGFLRDFKVNQIVRTRVTGDKRGSGMCTVEYTAVCSLELIQRDFWAEKCGFYIYIHGGPEGEFACHLETPKTKFQTIQLDSDPASEPGITQLQFICAPLNLDMFAITWEMRVPRGEVGSWTPRITALPDGYHIEEELQNRYLDAEEDEQEIVRGEPKSRLVSPKRVDKGSTFMSSVMKVLCWLLTLFLLLQPVAYSAGLYDGVLRGEASLEVRDILCEKFMLCGEKISVESFAGNHTEVTILVPEMTEMGEVVVPMETAEVDPSPVLEDFDVQAHEHVRSVRPIPTSLRDRVDYFLGWKGPLPIAGV</sequence>
<reference evidence="2" key="1">
    <citation type="submission" date="2022-11" db="EMBL/GenBank/DDBJ databases">
        <authorList>
            <person name="Petersen C."/>
        </authorList>
    </citation>
    <scope>NUCLEOTIDE SEQUENCE</scope>
    <source>
        <strain evidence="2">IBT 29864</strain>
    </source>
</reference>
<dbReference type="OrthoDB" id="4309132at2759"/>
<feature type="region of interest" description="Disordered" evidence="1">
    <location>
        <begin position="302"/>
        <end position="324"/>
    </location>
</feature>
<accession>A0A9W9S0I2</accession>
<comment type="caution">
    <text evidence="2">The sequence shown here is derived from an EMBL/GenBank/DDBJ whole genome shotgun (WGS) entry which is preliminary data.</text>
</comment>
<gene>
    <name evidence="2" type="ORF">N7496_005873</name>
</gene>
<feature type="region of interest" description="Disordered" evidence="1">
    <location>
        <begin position="74"/>
        <end position="162"/>
    </location>
</feature>
<feature type="region of interest" description="Disordered" evidence="1">
    <location>
        <begin position="182"/>
        <end position="248"/>
    </location>
</feature>
<dbReference type="EMBL" id="JAPZBS010000005">
    <property type="protein sequence ID" value="KAJ5369781.1"/>
    <property type="molecule type" value="Genomic_DNA"/>
</dbReference>
<dbReference type="AlphaFoldDB" id="A0A9W9S0I2"/>
<dbReference type="RefSeq" id="XP_056554215.1">
    <property type="nucleotide sequence ID" value="XM_056698802.1"/>
</dbReference>
<feature type="compositionally biased region" description="Basic and acidic residues" evidence="1">
    <location>
        <begin position="207"/>
        <end position="218"/>
    </location>
</feature>